<gene>
    <name evidence="3" type="ORF">GBZ26_03915</name>
</gene>
<protein>
    <submittedName>
        <fullName evidence="3">SLATT domain-containing protein</fullName>
    </submittedName>
</protein>
<reference evidence="3 4" key="1">
    <citation type="submission" date="2019-10" db="EMBL/GenBank/DDBJ databases">
        <title>Genome sequence of Azospirillum formosense CC-Nfb-7.</title>
        <authorList>
            <person name="Ambrosini A."/>
            <person name="Sant'Anna F.H."/>
            <person name="Cassan F.D."/>
            <person name="Souza E.M."/>
            <person name="Passaglia L.M.P."/>
        </authorList>
    </citation>
    <scope>NUCLEOTIDE SEQUENCE [LARGE SCALE GENOMIC DNA]</scope>
    <source>
        <strain evidence="3 4">CC-NFb-7</strain>
    </source>
</reference>
<evidence type="ECO:0000256" key="1">
    <source>
        <dbReference type="SAM" id="Phobius"/>
    </source>
</evidence>
<organism evidence="3 4">
    <name type="scientific">Azospirillum formosense</name>
    <dbReference type="NCBI Taxonomy" id="861533"/>
    <lineage>
        <taxon>Bacteria</taxon>
        <taxon>Pseudomonadati</taxon>
        <taxon>Pseudomonadota</taxon>
        <taxon>Alphaproteobacteria</taxon>
        <taxon>Rhodospirillales</taxon>
        <taxon>Azospirillaceae</taxon>
        <taxon>Azospirillum</taxon>
    </lineage>
</organism>
<feature type="transmembrane region" description="Helical" evidence="1">
    <location>
        <begin position="167"/>
        <end position="187"/>
    </location>
</feature>
<keyword evidence="1" id="KW-0812">Transmembrane</keyword>
<dbReference type="InterPro" id="IPR041115">
    <property type="entry name" value="SLATT_5"/>
</dbReference>
<dbReference type="RefSeq" id="WP_174437681.1">
    <property type="nucleotide sequence ID" value="NZ_BAABCC010000057.1"/>
</dbReference>
<proteinExistence type="predicted"/>
<accession>A0ABX2KQG2</accession>
<dbReference type="EMBL" id="WHOR01000016">
    <property type="protein sequence ID" value="NUB18370.1"/>
    <property type="molecule type" value="Genomic_DNA"/>
</dbReference>
<sequence length="188" mass="21468">MSAVRDRIWITSKTRMISERRYLSYDLAAHIMINTVSVVLLLTSIYPDEIGAVVPGLSKINVASSLLLFAATLIIYGFKFGERAARHRECYLKLQRLIEDDMPASEMASKYSAALECYPNHADRDYFDLVFERHFKMRDAIKCPGSNDRITPGYWVILSYIMRRVSFFSLCYLIPFGVVAASLYALVV</sequence>
<feature type="transmembrane region" description="Helical" evidence="1">
    <location>
        <begin position="22"/>
        <end position="46"/>
    </location>
</feature>
<feature type="domain" description="SMODS and SLOG-associating 2TM effector" evidence="2">
    <location>
        <begin position="3"/>
        <end position="179"/>
    </location>
</feature>
<name>A0ABX2KQG2_9PROT</name>
<feature type="transmembrane region" description="Helical" evidence="1">
    <location>
        <begin position="58"/>
        <end position="78"/>
    </location>
</feature>
<evidence type="ECO:0000259" key="2">
    <source>
        <dbReference type="Pfam" id="PF18160"/>
    </source>
</evidence>
<keyword evidence="4" id="KW-1185">Reference proteome</keyword>
<dbReference type="NCBIfam" id="NF033631">
    <property type="entry name" value="SLATT_5"/>
    <property type="match status" value="1"/>
</dbReference>
<comment type="caution">
    <text evidence="3">The sequence shown here is derived from an EMBL/GenBank/DDBJ whole genome shotgun (WGS) entry which is preliminary data.</text>
</comment>
<dbReference type="Pfam" id="PF18160">
    <property type="entry name" value="SLATT_5"/>
    <property type="match status" value="1"/>
</dbReference>
<evidence type="ECO:0000313" key="4">
    <source>
        <dbReference type="Proteomes" id="UP000639419"/>
    </source>
</evidence>
<dbReference type="Proteomes" id="UP000639419">
    <property type="component" value="Unassembled WGS sequence"/>
</dbReference>
<keyword evidence="1" id="KW-0472">Membrane</keyword>
<keyword evidence="1" id="KW-1133">Transmembrane helix</keyword>
<evidence type="ECO:0000313" key="3">
    <source>
        <dbReference type="EMBL" id="NUB18370.1"/>
    </source>
</evidence>